<evidence type="ECO:0000313" key="16">
    <source>
        <dbReference type="EMBL" id="GGK01591.1"/>
    </source>
</evidence>
<dbReference type="GO" id="GO:0005509">
    <property type="term" value="F:calcium ion binding"/>
    <property type="evidence" value="ECO:0007669"/>
    <property type="project" value="UniProtKB-ARBA"/>
</dbReference>
<evidence type="ECO:0000256" key="9">
    <source>
        <dbReference type="ARBA" id="ARBA00022989"/>
    </source>
</evidence>
<evidence type="ECO:0000256" key="7">
    <source>
        <dbReference type="ARBA" id="ARBA00022692"/>
    </source>
</evidence>
<protein>
    <recommendedName>
        <fullName evidence="4">histidine kinase</fullName>
        <ecNumber evidence="4">2.7.13.3</ecNumber>
    </recommendedName>
</protein>
<dbReference type="Pfam" id="PF00672">
    <property type="entry name" value="HAMP"/>
    <property type="match status" value="1"/>
</dbReference>
<name>A0A8J3FAM7_9ACTN</name>
<dbReference type="SMART" id="SM00387">
    <property type="entry name" value="HATPase_c"/>
    <property type="match status" value="1"/>
</dbReference>
<dbReference type="InterPro" id="IPR004358">
    <property type="entry name" value="Sig_transdc_His_kin-like_C"/>
</dbReference>
<dbReference type="InterPro" id="IPR003660">
    <property type="entry name" value="HAMP_dom"/>
</dbReference>
<gene>
    <name evidence="16" type="ORF">GCM10010123_34300</name>
</gene>
<dbReference type="FunFam" id="3.30.565.10:FF:000006">
    <property type="entry name" value="Sensor histidine kinase WalK"/>
    <property type="match status" value="1"/>
</dbReference>
<feature type="compositionally biased region" description="Pro residues" evidence="12">
    <location>
        <begin position="38"/>
        <end position="48"/>
    </location>
</feature>
<dbReference type="EMBL" id="BMQB01000007">
    <property type="protein sequence ID" value="GGK01591.1"/>
    <property type="molecule type" value="Genomic_DNA"/>
</dbReference>
<keyword evidence="10" id="KW-0902">Two-component regulatory system</keyword>
<dbReference type="SMART" id="SM00304">
    <property type="entry name" value="HAMP"/>
    <property type="match status" value="1"/>
</dbReference>
<comment type="cofactor">
    <cofactor evidence="2">
        <name>a divalent metal cation</name>
        <dbReference type="ChEBI" id="CHEBI:60240"/>
    </cofactor>
</comment>
<dbReference type="FunFam" id="1.10.287.130:FF:000001">
    <property type="entry name" value="Two-component sensor histidine kinase"/>
    <property type="match status" value="1"/>
</dbReference>
<dbReference type="InterPro" id="IPR003661">
    <property type="entry name" value="HisK_dim/P_dom"/>
</dbReference>
<evidence type="ECO:0000256" key="13">
    <source>
        <dbReference type="SAM" id="Phobius"/>
    </source>
</evidence>
<dbReference type="InterPro" id="IPR005467">
    <property type="entry name" value="His_kinase_dom"/>
</dbReference>
<feature type="transmembrane region" description="Helical" evidence="13">
    <location>
        <begin position="255"/>
        <end position="279"/>
    </location>
</feature>
<dbReference type="Gene3D" id="3.30.565.10">
    <property type="entry name" value="Histidine kinase-like ATPase, C-terminal domain"/>
    <property type="match status" value="1"/>
</dbReference>
<dbReference type="PROSITE" id="PS50109">
    <property type="entry name" value="HIS_KIN"/>
    <property type="match status" value="1"/>
</dbReference>
<dbReference type="InterPro" id="IPR036097">
    <property type="entry name" value="HisK_dim/P_sf"/>
</dbReference>
<keyword evidence="7 13" id="KW-0812">Transmembrane</keyword>
<comment type="catalytic activity">
    <reaction evidence="1">
        <text>ATP + protein L-histidine = ADP + protein N-phospho-L-histidine.</text>
        <dbReference type="EC" id="2.7.13.3"/>
    </reaction>
</comment>
<dbReference type="SUPFAM" id="SSF47384">
    <property type="entry name" value="Homodimeric domain of signal transducing histidine kinase"/>
    <property type="match status" value="1"/>
</dbReference>
<accession>A0A8J3FAM7</accession>
<dbReference type="CDD" id="cd00082">
    <property type="entry name" value="HisKA"/>
    <property type="match status" value="1"/>
</dbReference>
<dbReference type="CDD" id="cd00075">
    <property type="entry name" value="HATPase"/>
    <property type="match status" value="1"/>
</dbReference>
<dbReference type="GO" id="GO:0000155">
    <property type="term" value="F:phosphorelay sensor kinase activity"/>
    <property type="evidence" value="ECO:0007669"/>
    <property type="project" value="InterPro"/>
</dbReference>
<dbReference type="Pfam" id="PF00512">
    <property type="entry name" value="HisKA"/>
    <property type="match status" value="1"/>
</dbReference>
<evidence type="ECO:0000256" key="3">
    <source>
        <dbReference type="ARBA" id="ARBA00004236"/>
    </source>
</evidence>
<evidence type="ECO:0000256" key="4">
    <source>
        <dbReference type="ARBA" id="ARBA00012438"/>
    </source>
</evidence>
<proteinExistence type="predicted"/>
<keyword evidence="8" id="KW-0418">Kinase</keyword>
<dbReference type="RefSeq" id="WP_229784132.1">
    <property type="nucleotide sequence ID" value="NZ_BMQB01000007.1"/>
</dbReference>
<dbReference type="Gene3D" id="6.10.340.10">
    <property type="match status" value="1"/>
</dbReference>
<dbReference type="InterPro" id="IPR036890">
    <property type="entry name" value="HATPase_C_sf"/>
</dbReference>
<feature type="transmembrane region" description="Helical" evidence="13">
    <location>
        <begin position="105"/>
        <end position="128"/>
    </location>
</feature>
<evidence type="ECO:0000259" key="14">
    <source>
        <dbReference type="PROSITE" id="PS50109"/>
    </source>
</evidence>
<evidence type="ECO:0000259" key="15">
    <source>
        <dbReference type="PROSITE" id="PS50885"/>
    </source>
</evidence>
<reference evidence="16" key="1">
    <citation type="journal article" date="2014" name="Int. J. Syst. Evol. Microbiol.">
        <title>Complete genome sequence of Corynebacterium casei LMG S-19264T (=DSM 44701T), isolated from a smear-ripened cheese.</title>
        <authorList>
            <consortium name="US DOE Joint Genome Institute (JGI-PGF)"/>
            <person name="Walter F."/>
            <person name="Albersmeier A."/>
            <person name="Kalinowski J."/>
            <person name="Ruckert C."/>
        </authorList>
    </citation>
    <scope>NUCLEOTIDE SEQUENCE</scope>
    <source>
        <strain evidence="16">JCM 3090</strain>
    </source>
</reference>
<dbReference type="InterPro" id="IPR003594">
    <property type="entry name" value="HATPase_dom"/>
</dbReference>
<dbReference type="PRINTS" id="PR00344">
    <property type="entry name" value="BCTRLSENSOR"/>
</dbReference>
<evidence type="ECO:0000256" key="11">
    <source>
        <dbReference type="ARBA" id="ARBA00023136"/>
    </source>
</evidence>
<feature type="domain" description="HAMP" evidence="15">
    <location>
        <begin position="280"/>
        <end position="338"/>
    </location>
</feature>
<keyword evidence="5" id="KW-0597">Phosphoprotein</keyword>
<reference evidence="16" key="2">
    <citation type="submission" date="2020-09" db="EMBL/GenBank/DDBJ databases">
        <authorList>
            <person name="Sun Q."/>
            <person name="Ohkuma M."/>
        </authorList>
    </citation>
    <scope>NUCLEOTIDE SEQUENCE</scope>
    <source>
        <strain evidence="16">JCM 3090</strain>
    </source>
</reference>
<dbReference type="Pfam" id="PF02518">
    <property type="entry name" value="HATPase_c"/>
    <property type="match status" value="1"/>
</dbReference>
<dbReference type="SUPFAM" id="SSF158472">
    <property type="entry name" value="HAMP domain-like"/>
    <property type="match status" value="1"/>
</dbReference>
<dbReference type="AlphaFoldDB" id="A0A8J3FAM7"/>
<dbReference type="InterPro" id="IPR050428">
    <property type="entry name" value="TCS_sensor_his_kinase"/>
</dbReference>
<keyword evidence="11 13" id="KW-0472">Membrane</keyword>
<dbReference type="CDD" id="cd06225">
    <property type="entry name" value="HAMP"/>
    <property type="match status" value="1"/>
</dbReference>
<evidence type="ECO:0000256" key="10">
    <source>
        <dbReference type="ARBA" id="ARBA00023012"/>
    </source>
</evidence>
<evidence type="ECO:0000256" key="2">
    <source>
        <dbReference type="ARBA" id="ARBA00001968"/>
    </source>
</evidence>
<dbReference type="Proteomes" id="UP000649739">
    <property type="component" value="Unassembled WGS sequence"/>
</dbReference>
<keyword evidence="9 13" id="KW-1133">Transmembrane helix</keyword>
<feature type="region of interest" description="Disordered" evidence="12">
    <location>
        <begin position="1"/>
        <end position="84"/>
    </location>
</feature>
<evidence type="ECO:0000256" key="1">
    <source>
        <dbReference type="ARBA" id="ARBA00000085"/>
    </source>
</evidence>
<dbReference type="SMART" id="SM00388">
    <property type="entry name" value="HisKA"/>
    <property type="match status" value="1"/>
</dbReference>
<comment type="subcellular location">
    <subcellularLocation>
        <location evidence="3">Cell membrane</location>
    </subcellularLocation>
</comment>
<sequence>MTADPGRGSAPPPDPATPPAPAPPPPHPPAAAGAAPSAPGPPAQPGGPAPTDVPGGANAVPPRSDAAPPPAGRRGGRGPRVGAVPRLPVERAAGLLRRTPLRVKLVAAVLALVFAALVVTSFGGVFALRSYLTDAIDDELRTTAVNVPRYVGRSREELLPSDFVISITDSAGIPPTRRTQTHAGNRRLTDLPPLPDPAEARRLVNQPYTVSAVGTSTRWRVLVLLPTDRDDEDDEDERMLVVARDLNDVDRAVGLLVWIDVLVGGGVLIMLASLGAALVRTSLRPLVQIERTAAAIAAGDLSQRVPDPEPGARQPATELGRLSRALNAMLVQIESAFTARAQSERAARTAESDARGSEARAKRSEGRMRQFVADASHELRTPLTTIRGFAELYRQAAAADPVEGARLVRRIEDEAARMGLLVEDLLLLARLDRQRPVARQPVELAVLASDAVQAARVIAPDRSVTLDLPPGSAGLTVSGDDAKLRQVLGNLMTNALTHTPAGAAVTLRLRDGGDGHAVVEVADTGPGLAPEQAERVFERFYRADAARSRHAGEHTGTGLGLAIVAAIVAAHDGAVSVESAPGAGATFRVRLPLVARNTTDE</sequence>
<dbReference type="PANTHER" id="PTHR45436">
    <property type="entry name" value="SENSOR HISTIDINE KINASE YKOH"/>
    <property type="match status" value="1"/>
</dbReference>
<evidence type="ECO:0000256" key="12">
    <source>
        <dbReference type="SAM" id="MobiDB-lite"/>
    </source>
</evidence>
<dbReference type="Gene3D" id="1.10.287.130">
    <property type="match status" value="1"/>
</dbReference>
<dbReference type="PROSITE" id="PS50885">
    <property type="entry name" value="HAMP"/>
    <property type="match status" value="1"/>
</dbReference>
<dbReference type="GO" id="GO:0005886">
    <property type="term" value="C:plasma membrane"/>
    <property type="evidence" value="ECO:0007669"/>
    <property type="project" value="UniProtKB-SubCell"/>
</dbReference>
<keyword evidence="6" id="KW-0808">Transferase</keyword>
<evidence type="ECO:0000256" key="8">
    <source>
        <dbReference type="ARBA" id="ARBA00022777"/>
    </source>
</evidence>
<evidence type="ECO:0000256" key="6">
    <source>
        <dbReference type="ARBA" id="ARBA00022679"/>
    </source>
</evidence>
<evidence type="ECO:0000256" key="5">
    <source>
        <dbReference type="ARBA" id="ARBA00022553"/>
    </source>
</evidence>
<keyword evidence="17" id="KW-1185">Reference proteome</keyword>
<feature type="compositionally biased region" description="Pro residues" evidence="12">
    <location>
        <begin position="10"/>
        <end position="29"/>
    </location>
</feature>
<dbReference type="PANTHER" id="PTHR45436:SF5">
    <property type="entry name" value="SENSOR HISTIDINE KINASE TRCS"/>
    <property type="match status" value="1"/>
</dbReference>
<dbReference type="SUPFAM" id="SSF55874">
    <property type="entry name" value="ATPase domain of HSP90 chaperone/DNA topoisomerase II/histidine kinase"/>
    <property type="match status" value="1"/>
</dbReference>
<organism evidence="16 17">
    <name type="scientific">Pilimelia anulata</name>
    <dbReference type="NCBI Taxonomy" id="53371"/>
    <lineage>
        <taxon>Bacteria</taxon>
        <taxon>Bacillati</taxon>
        <taxon>Actinomycetota</taxon>
        <taxon>Actinomycetes</taxon>
        <taxon>Micromonosporales</taxon>
        <taxon>Micromonosporaceae</taxon>
        <taxon>Pilimelia</taxon>
    </lineage>
</organism>
<evidence type="ECO:0000313" key="17">
    <source>
        <dbReference type="Proteomes" id="UP000649739"/>
    </source>
</evidence>
<feature type="region of interest" description="Disordered" evidence="12">
    <location>
        <begin position="344"/>
        <end position="368"/>
    </location>
</feature>
<feature type="domain" description="Histidine kinase" evidence="14">
    <location>
        <begin position="374"/>
        <end position="595"/>
    </location>
</feature>
<dbReference type="EC" id="2.7.13.3" evidence="4"/>
<comment type="caution">
    <text evidence="16">The sequence shown here is derived from an EMBL/GenBank/DDBJ whole genome shotgun (WGS) entry which is preliminary data.</text>
</comment>